<reference evidence="2" key="1">
    <citation type="journal article" date="2021" name="Proc. Natl. Acad. Sci. U.S.A.">
        <title>A Catalog of Tens of Thousands of Viruses from Human Metagenomes Reveals Hidden Associations with Chronic Diseases.</title>
        <authorList>
            <person name="Tisza M.J."/>
            <person name="Buck C.B."/>
        </authorList>
    </citation>
    <scope>NUCLEOTIDE SEQUENCE</scope>
    <source>
        <strain evidence="2">CtEEM24</strain>
    </source>
</reference>
<evidence type="ECO:0000256" key="1">
    <source>
        <dbReference type="SAM" id="MobiDB-lite"/>
    </source>
</evidence>
<proteinExistence type="predicted"/>
<feature type="compositionally biased region" description="Polar residues" evidence="1">
    <location>
        <begin position="10"/>
        <end position="23"/>
    </location>
</feature>
<feature type="region of interest" description="Disordered" evidence="1">
    <location>
        <begin position="1"/>
        <end position="29"/>
    </location>
</feature>
<sequence length="29" mass="2857">MYSSILCAGNRSSSVAAEPTRTSEGPAGG</sequence>
<accession>A0A8S5LYZ2</accession>
<organism evidence="2">
    <name type="scientific">Siphoviridae sp. ctEEM24</name>
    <dbReference type="NCBI Taxonomy" id="2826203"/>
    <lineage>
        <taxon>Viruses</taxon>
        <taxon>Duplodnaviria</taxon>
        <taxon>Heunggongvirae</taxon>
        <taxon>Uroviricota</taxon>
        <taxon>Caudoviricetes</taxon>
    </lineage>
</organism>
<dbReference type="EMBL" id="BK014773">
    <property type="protein sequence ID" value="DAD75096.1"/>
    <property type="molecule type" value="Genomic_DNA"/>
</dbReference>
<evidence type="ECO:0000313" key="2">
    <source>
        <dbReference type="EMBL" id="DAD75096.1"/>
    </source>
</evidence>
<name>A0A8S5LYZ2_9CAUD</name>
<protein>
    <submittedName>
        <fullName evidence="2">Uncharacterized protein</fullName>
    </submittedName>
</protein>